<protein>
    <submittedName>
        <fullName evidence="1">Uncharacterized protein</fullName>
    </submittedName>
</protein>
<dbReference type="EMBL" id="CP036276">
    <property type="protein sequence ID" value="QDU43966.1"/>
    <property type="molecule type" value="Genomic_DNA"/>
</dbReference>
<proteinExistence type="predicted"/>
<sequence>MGICPDGSQCIHGLPGGDEYVGDESARFFEKFSSCGH</sequence>
<evidence type="ECO:0000313" key="2">
    <source>
        <dbReference type="Proteomes" id="UP000319383"/>
    </source>
</evidence>
<gene>
    <name evidence="1" type="ORF">Mal52_24440</name>
</gene>
<dbReference type="KEGG" id="sdyn:Mal52_24440"/>
<keyword evidence="2" id="KW-1185">Reference proteome</keyword>
<dbReference type="AlphaFoldDB" id="A0A517ZNC3"/>
<name>A0A517ZNC3_9PLAN</name>
<accession>A0A517ZNC3</accession>
<reference evidence="1 2" key="1">
    <citation type="submission" date="2019-02" db="EMBL/GenBank/DDBJ databases">
        <title>Deep-cultivation of Planctomycetes and their phenomic and genomic characterization uncovers novel biology.</title>
        <authorList>
            <person name="Wiegand S."/>
            <person name="Jogler M."/>
            <person name="Boedeker C."/>
            <person name="Pinto D."/>
            <person name="Vollmers J."/>
            <person name="Rivas-Marin E."/>
            <person name="Kohn T."/>
            <person name="Peeters S.H."/>
            <person name="Heuer A."/>
            <person name="Rast P."/>
            <person name="Oberbeckmann S."/>
            <person name="Bunk B."/>
            <person name="Jeske O."/>
            <person name="Meyerdierks A."/>
            <person name="Storesund J.E."/>
            <person name="Kallscheuer N."/>
            <person name="Luecker S."/>
            <person name="Lage O.M."/>
            <person name="Pohl T."/>
            <person name="Merkel B.J."/>
            <person name="Hornburger P."/>
            <person name="Mueller R.-W."/>
            <person name="Bruemmer F."/>
            <person name="Labrenz M."/>
            <person name="Spormann A.M."/>
            <person name="Op den Camp H."/>
            <person name="Overmann J."/>
            <person name="Amann R."/>
            <person name="Jetten M.S.M."/>
            <person name="Mascher T."/>
            <person name="Medema M.H."/>
            <person name="Devos D.P."/>
            <person name="Kaster A.-K."/>
            <person name="Ovreas L."/>
            <person name="Rohde M."/>
            <person name="Galperin M.Y."/>
            <person name="Jogler C."/>
        </authorList>
    </citation>
    <scope>NUCLEOTIDE SEQUENCE [LARGE SCALE GENOMIC DNA]</scope>
    <source>
        <strain evidence="1 2">Mal52</strain>
    </source>
</reference>
<organism evidence="1 2">
    <name type="scientific">Symmachiella dynata</name>
    <dbReference type="NCBI Taxonomy" id="2527995"/>
    <lineage>
        <taxon>Bacteria</taxon>
        <taxon>Pseudomonadati</taxon>
        <taxon>Planctomycetota</taxon>
        <taxon>Planctomycetia</taxon>
        <taxon>Planctomycetales</taxon>
        <taxon>Planctomycetaceae</taxon>
        <taxon>Symmachiella</taxon>
    </lineage>
</organism>
<dbReference type="Proteomes" id="UP000319383">
    <property type="component" value="Chromosome"/>
</dbReference>
<evidence type="ECO:0000313" key="1">
    <source>
        <dbReference type="EMBL" id="QDU43966.1"/>
    </source>
</evidence>